<dbReference type="GO" id="GO:0006633">
    <property type="term" value="P:fatty acid biosynthetic process"/>
    <property type="evidence" value="ECO:0007669"/>
    <property type="project" value="InterPro"/>
</dbReference>
<dbReference type="Gene3D" id="3.90.470.20">
    <property type="entry name" value="4'-phosphopantetheinyl transferase domain"/>
    <property type="match status" value="2"/>
</dbReference>
<keyword evidence="3 9" id="KW-0808">Transferase</keyword>
<evidence type="ECO:0000313" key="10">
    <source>
        <dbReference type="Proteomes" id="UP001178275"/>
    </source>
</evidence>
<organism evidence="9 10">
    <name type="scientific">Peribacillus frigoritolerans</name>
    <dbReference type="NCBI Taxonomy" id="450367"/>
    <lineage>
        <taxon>Bacteria</taxon>
        <taxon>Bacillati</taxon>
        <taxon>Bacillota</taxon>
        <taxon>Bacilli</taxon>
        <taxon>Bacillales</taxon>
        <taxon>Bacillaceae</taxon>
        <taxon>Peribacillus</taxon>
    </lineage>
</organism>
<dbReference type="InterPro" id="IPR050559">
    <property type="entry name" value="P-Pant_transferase_sf"/>
</dbReference>
<dbReference type="EMBL" id="JAUUTW010000022">
    <property type="protein sequence ID" value="MDP1453083.1"/>
    <property type="molecule type" value="Genomic_DNA"/>
</dbReference>
<comment type="caution">
    <text evidence="9">The sequence shown here is derived from an EMBL/GenBank/DDBJ whole genome shotgun (WGS) entry which is preliminary data.</text>
</comment>
<comment type="similarity">
    <text evidence="2">Belongs to the P-Pant transferase superfamily. Gsp/Sfp/HetI/AcpT family.</text>
</comment>
<keyword evidence="6" id="KW-0045">Antibiotic biosynthesis</keyword>
<dbReference type="GO" id="GO:0008897">
    <property type="term" value="F:holo-[acyl-carrier-protein] synthase activity"/>
    <property type="evidence" value="ECO:0007669"/>
    <property type="project" value="InterPro"/>
</dbReference>
<evidence type="ECO:0000259" key="7">
    <source>
        <dbReference type="Pfam" id="PF01648"/>
    </source>
</evidence>
<feature type="domain" description="4'-phosphopantetheinyl transferase" evidence="7">
    <location>
        <begin position="125"/>
        <end position="226"/>
    </location>
</feature>
<dbReference type="GO" id="GO:0005829">
    <property type="term" value="C:cytosol"/>
    <property type="evidence" value="ECO:0007669"/>
    <property type="project" value="TreeGrafter"/>
</dbReference>
<dbReference type="InterPro" id="IPR008278">
    <property type="entry name" value="4-PPantetheinyl_Trfase_dom"/>
</dbReference>
<evidence type="ECO:0000256" key="2">
    <source>
        <dbReference type="ARBA" id="ARBA00010990"/>
    </source>
</evidence>
<dbReference type="InterPro" id="IPR037143">
    <property type="entry name" value="4-PPantetheinyl_Trfase_dom_sf"/>
</dbReference>
<dbReference type="RefSeq" id="WP_305162789.1">
    <property type="nucleotide sequence ID" value="NZ_JAUUTW010000022.1"/>
</dbReference>
<keyword evidence="5" id="KW-0460">Magnesium</keyword>
<proteinExistence type="inferred from homology"/>
<evidence type="ECO:0000256" key="4">
    <source>
        <dbReference type="ARBA" id="ARBA00022723"/>
    </source>
</evidence>
<dbReference type="GO" id="GO:0019878">
    <property type="term" value="P:lysine biosynthetic process via aminoadipic acid"/>
    <property type="evidence" value="ECO:0007669"/>
    <property type="project" value="TreeGrafter"/>
</dbReference>
<dbReference type="PANTHER" id="PTHR12215:SF10">
    <property type="entry name" value="L-AMINOADIPATE-SEMIALDEHYDE DEHYDROGENASE-PHOSPHOPANTETHEINYL TRANSFERASE"/>
    <property type="match status" value="1"/>
</dbReference>
<sequence length="230" mass="27111">MPIQSIQLESVLTKKEVIPGLDVWFGSLIQPNWIKRRLKEYLLYEEKERAKQFIDQKSRSRYIISRGLLRWIIGKYINDCPKNIMFKYNPYGKPYLDEIHRTGISFNLSHSHDYLCIAIGSGKDIGIDVEFVRQLFNFISVIDYIFTEREKQTFLTLEHSKQCEFFYEVWVRKEAFVKAIGKGLSYSLTSFDVLDLNIEIKAENGHLTGWEIKELNLDTNYKAAVCYRNI</sequence>
<evidence type="ECO:0000313" key="9">
    <source>
        <dbReference type="EMBL" id="MDP1453083.1"/>
    </source>
</evidence>
<gene>
    <name evidence="9" type="ORF">Q8G36_19060</name>
</gene>
<dbReference type="SUPFAM" id="SSF56214">
    <property type="entry name" value="4'-phosphopantetheinyl transferase"/>
    <property type="match status" value="2"/>
</dbReference>
<dbReference type="AlphaFoldDB" id="A0AA90P3Q6"/>
<evidence type="ECO:0000256" key="5">
    <source>
        <dbReference type="ARBA" id="ARBA00022842"/>
    </source>
</evidence>
<evidence type="ECO:0000256" key="6">
    <source>
        <dbReference type="ARBA" id="ARBA00023194"/>
    </source>
</evidence>
<dbReference type="InterPro" id="IPR055066">
    <property type="entry name" value="AASDHPPT_N"/>
</dbReference>
<accession>A0AA90P3Q6</accession>
<name>A0AA90P3Q6_9BACI</name>
<keyword evidence="4" id="KW-0479">Metal-binding</keyword>
<dbReference type="PANTHER" id="PTHR12215">
    <property type="entry name" value="PHOSPHOPANTETHEINE TRANSFERASE"/>
    <property type="match status" value="1"/>
</dbReference>
<feature type="domain" description="4'-phosphopantetheinyl transferase N-terminal" evidence="8">
    <location>
        <begin position="40"/>
        <end position="118"/>
    </location>
</feature>
<dbReference type="GO" id="GO:0000287">
    <property type="term" value="F:magnesium ion binding"/>
    <property type="evidence" value="ECO:0007669"/>
    <property type="project" value="InterPro"/>
</dbReference>
<evidence type="ECO:0000256" key="3">
    <source>
        <dbReference type="ARBA" id="ARBA00022679"/>
    </source>
</evidence>
<dbReference type="Pfam" id="PF01648">
    <property type="entry name" value="ACPS"/>
    <property type="match status" value="1"/>
</dbReference>
<protein>
    <submittedName>
        <fullName evidence="9">4'-phosphopantetheinyl transferase superfamily protein</fullName>
    </submittedName>
</protein>
<comment type="cofactor">
    <cofactor evidence="1">
        <name>Mg(2+)</name>
        <dbReference type="ChEBI" id="CHEBI:18420"/>
    </cofactor>
</comment>
<dbReference type="InterPro" id="IPR004568">
    <property type="entry name" value="Ppantetheine-prot_Trfase_dom"/>
</dbReference>
<evidence type="ECO:0000256" key="1">
    <source>
        <dbReference type="ARBA" id="ARBA00001946"/>
    </source>
</evidence>
<dbReference type="NCBIfam" id="TIGR00556">
    <property type="entry name" value="pantethn_trn"/>
    <property type="match status" value="1"/>
</dbReference>
<dbReference type="GO" id="GO:0017000">
    <property type="term" value="P:antibiotic biosynthetic process"/>
    <property type="evidence" value="ECO:0007669"/>
    <property type="project" value="UniProtKB-KW"/>
</dbReference>
<evidence type="ECO:0000259" key="8">
    <source>
        <dbReference type="Pfam" id="PF22624"/>
    </source>
</evidence>
<dbReference type="Proteomes" id="UP001178275">
    <property type="component" value="Unassembled WGS sequence"/>
</dbReference>
<dbReference type="Pfam" id="PF22624">
    <property type="entry name" value="AASDHPPT_N"/>
    <property type="match status" value="1"/>
</dbReference>
<reference evidence="9" key="1">
    <citation type="submission" date="2023-07" db="EMBL/GenBank/DDBJ databases">
        <title>Murine gut Bacillus species.</title>
        <authorList>
            <person name="Gutman E."/>
            <person name="Hashuel R."/>
            <person name="Litvak Y."/>
        </authorList>
    </citation>
    <scope>NUCLEOTIDE SEQUENCE</scope>
    <source>
        <strain evidence="9">RU293</strain>
    </source>
</reference>